<keyword evidence="5 12" id="KW-0012">Acyltransferase</keyword>
<evidence type="ECO:0000256" key="2">
    <source>
        <dbReference type="ARBA" id="ARBA00022516"/>
    </source>
</evidence>
<evidence type="ECO:0000313" key="13">
    <source>
        <dbReference type="Proteomes" id="UP000184327"/>
    </source>
</evidence>
<dbReference type="GO" id="GO:0043810">
    <property type="term" value="F:ornithine-acyl [acyl carrier protein] N-acyltransferase activity"/>
    <property type="evidence" value="ECO:0007669"/>
    <property type="project" value="UniProtKB-EC"/>
</dbReference>
<dbReference type="PANTHER" id="PTHR37323">
    <property type="entry name" value="GCN5-RELATED N-ACETYLTRANSFERASE"/>
    <property type="match status" value="1"/>
</dbReference>
<name>A0A1M5CT69_9BURK</name>
<dbReference type="SUPFAM" id="SSF55729">
    <property type="entry name" value="Acyl-CoA N-acyltransferases (Nat)"/>
    <property type="match status" value="1"/>
</dbReference>
<comment type="similarity">
    <text evidence="6">Belongs to the acetyltransferase family. OlsB subfamily.</text>
</comment>
<dbReference type="Pfam" id="PF13444">
    <property type="entry name" value="Acetyltransf_5"/>
    <property type="match status" value="1"/>
</dbReference>
<dbReference type="RefSeq" id="WP_073356754.1">
    <property type="nucleotide sequence ID" value="NZ_FQUZ01000029.1"/>
</dbReference>
<keyword evidence="4" id="KW-0443">Lipid metabolism</keyword>
<dbReference type="GO" id="GO:0006629">
    <property type="term" value="P:lipid metabolic process"/>
    <property type="evidence" value="ECO:0007669"/>
    <property type="project" value="UniProtKB-KW"/>
</dbReference>
<evidence type="ECO:0000256" key="4">
    <source>
        <dbReference type="ARBA" id="ARBA00023098"/>
    </source>
</evidence>
<dbReference type="InterPro" id="IPR016181">
    <property type="entry name" value="Acyl_CoA_acyltransferase"/>
</dbReference>
<dbReference type="InterPro" id="IPR002123">
    <property type="entry name" value="Plipid/glycerol_acylTrfase"/>
</dbReference>
<dbReference type="InterPro" id="IPR045746">
    <property type="entry name" value="ACT14924-like_Acyltransf_dom"/>
</dbReference>
<evidence type="ECO:0000256" key="5">
    <source>
        <dbReference type="ARBA" id="ARBA00023315"/>
    </source>
</evidence>
<evidence type="ECO:0000256" key="7">
    <source>
        <dbReference type="ARBA" id="ARBA00039058"/>
    </source>
</evidence>
<dbReference type="EMBL" id="FQUZ01000029">
    <property type="protein sequence ID" value="SHF57870.1"/>
    <property type="molecule type" value="Genomic_DNA"/>
</dbReference>
<dbReference type="SUPFAM" id="SSF69593">
    <property type="entry name" value="Glycerol-3-phosphate (1)-acyltransferase"/>
    <property type="match status" value="1"/>
</dbReference>
<evidence type="ECO:0000256" key="3">
    <source>
        <dbReference type="ARBA" id="ARBA00022679"/>
    </source>
</evidence>
<organism evidence="12 13">
    <name type="scientific">Lampropedia hyalina DSM 16112</name>
    <dbReference type="NCBI Taxonomy" id="1122156"/>
    <lineage>
        <taxon>Bacteria</taxon>
        <taxon>Pseudomonadati</taxon>
        <taxon>Pseudomonadota</taxon>
        <taxon>Betaproteobacteria</taxon>
        <taxon>Burkholderiales</taxon>
        <taxon>Comamonadaceae</taxon>
        <taxon>Lampropedia</taxon>
    </lineage>
</organism>
<gene>
    <name evidence="12" type="ORF">SAMN02745117_02229</name>
</gene>
<sequence length="589" mass="67270">MISIENVIHTRFPDLPRKNPKAYRSLLALLQMLFKEAEFKTFAQRYPHLKGFEFVEQVLEHFDFGVAVSDRERERIPTWGKVVIVANHPIGSLDGLALLKMVGQVRRDVKVVANDMLSYLEPLQNLLLPVDNMGNQTVRGNLRAIEQHLQQEGAVIIFPAGEVSRISPKGVRDGPWQQGFLRFATKTQAPILPIFIHARNSVFFYGLSVLSKPMSTWWLVREMFKHSHNTVRIHIGHAIAFETYDKLPLQGRARIKLFKRHVYKIGKKKGEALFRDGARSIAPPEDRQLLRKAIRQCERLGKTREGLHIMLYQYSEDSPVMREIGRLREVSFRAVGEGSGKRRDIDTFDKHYDHIVLWDDDALELVGAYRLRRVLGCADHSDAVPANFDLSASVQPLYSHTLFEYHASAQEYLSQGVELGRSFVQPRYWRQNGLDMLWRGIGAYLQKYPQVRYLFGPVSISNRYPPQAQALLVGFYQHYFPSPFTWANARTPFGSHTTQAPTPWESLDYKAGLAHLKAELAQSGCSIPPLYKQYVELCEAGGVQFGAFHVDREFSDCIDGLAAIDLHHLKPNKRKRYLSSESAENTSQG</sequence>
<evidence type="ECO:0000313" key="12">
    <source>
        <dbReference type="EMBL" id="SHF57870.1"/>
    </source>
</evidence>
<proteinExistence type="inferred from homology"/>
<dbReference type="InterPro" id="IPR052351">
    <property type="entry name" value="Ornithine_N-alpha-AT"/>
</dbReference>
<keyword evidence="2" id="KW-0444">Lipid biosynthesis</keyword>
<protein>
    <recommendedName>
        <fullName evidence="8">L-ornithine N(alpha)-acyltransferase</fullName>
        <ecNumber evidence="7">2.3.2.30</ecNumber>
    </recommendedName>
</protein>
<comment type="function">
    <text evidence="9">Catalyzes the first step in the biosynthesis of ornithine lipids, which are phosphorus-free membrane lipids. Catalyzes the 3-hydroxyacyl-acyl carrier protein-dependent acylation of ornithine to form lyso-ornithine lipid (LOL).</text>
</comment>
<dbReference type="CDD" id="cd07986">
    <property type="entry name" value="LPLAT_ACT14924-like"/>
    <property type="match status" value="1"/>
</dbReference>
<evidence type="ECO:0000256" key="9">
    <source>
        <dbReference type="ARBA" id="ARBA00045724"/>
    </source>
</evidence>
<feature type="domain" description="Phospholipid/glycerol acyltransferase" evidence="11">
    <location>
        <begin position="82"/>
        <end position="199"/>
    </location>
</feature>
<evidence type="ECO:0000256" key="6">
    <source>
        <dbReference type="ARBA" id="ARBA00038095"/>
    </source>
</evidence>
<keyword evidence="3 12" id="KW-0808">Transferase</keyword>
<dbReference type="Pfam" id="PF19576">
    <property type="entry name" value="Acyltransf_2"/>
    <property type="match status" value="1"/>
</dbReference>
<evidence type="ECO:0000256" key="1">
    <source>
        <dbReference type="ARBA" id="ARBA00005189"/>
    </source>
</evidence>
<accession>A0A1M5CT69</accession>
<dbReference type="EC" id="2.3.2.30" evidence="7"/>
<dbReference type="AlphaFoldDB" id="A0A1M5CT69"/>
<evidence type="ECO:0000256" key="10">
    <source>
        <dbReference type="ARBA" id="ARBA00047785"/>
    </source>
</evidence>
<comment type="pathway">
    <text evidence="1">Lipid metabolism.</text>
</comment>
<keyword evidence="13" id="KW-1185">Reference proteome</keyword>
<dbReference type="OrthoDB" id="9787072at2"/>
<evidence type="ECO:0000256" key="8">
    <source>
        <dbReference type="ARBA" id="ARBA00039866"/>
    </source>
</evidence>
<reference evidence="12 13" key="1">
    <citation type="submission" date="2016-11" db="EMBL/GenBank/DDBJ databases">
        <authorList>
            <person name="Jaros S."/>
            <person name="Januszkiewicz K."/>
            <person name="Wedrychowicz H."/>
        </authorList>
    </citation>
    <scope>NUCLEOTIDE SEQUENCE [LARGE SCALE GENOMIC DNA]</scope>
    <source>
        <strain evidence="12 13">DSM 16112</strain>
    </source>
</reference>
<dbReference type="SMART" id="SM00563">
    <property type="entry name" value="PlsC"/>
    <property type="match status" value="1"/>
</dbReference>
<comment type="catalytic activity">
    <reaction evidence="10">
        <text>a (3R)-hydroxyacyl-[ACP] + L-ornithine = a lyso-ornithine lipid + holo-[ACP] + H(+)</text>
        <dbReference type="Rhea" id="RHEA:20633"/>
        <dbReference type="Rhea" id="RHEA-COMP:9685"/>
        <dbReference type="Rhea" id="RHEA-COMP:9945"/>
        <dbReference type="ChEBI" id="CHEBI:15378"/>
        <dbReference type="ChEBI" id="CHEBI:46911"/>
        <dbReference type="ChEBI" id="CHEBI:64479"/>
        <dbReference type="ChEBI" id="CHEBI:78827"/>
        <dbReference type="ChEBI" id="CHEBI:138482"/>
        <dbReference type="EC" id="2.3.2.30"/>
    </reaction>
    <physiologicalReaction direction="left-to-right" evidence="10">
        <dbReference type="Rhea" id="RHEA:20634"/>
    </physiologicalReaction>
</comment>
<dbReference type="PANTHER" id="PTHR37323:SF1">
    <property type="entry name" value="L-ORNITHINE N(ALPHA)-ACYLTRANSFERASE"/>
    <property type="match status" value="1"/>
</dbReference>
<evidence type="ECO:0000259" key="11">
    <source>
        <dbReference type="SMART" id="SM00563"/>
    </source>
</evidence>
<dbReference type="Proteomes" id="UP000184327">
    <property type="component" value="Unassembled WGS sequence"/>
</dbReference>